<protein>
    <submittedName>
        <fullName evidence="3">Uncharacterized protein</fullName>
    </submittedName>
</protein>
<evidence type="ECO:0000256" key="1">
    <source>
        <dbReference type="SAM" id="MobiDB-lite"/>
    </source>
</evidence>
<evidence type="ECO:0000256" key="2">
    <source>
        <dbReference type="SAM" id="Phobius"/>
    </source>
</evidence>
<dbReference type="Proteomes" id="UP000184671">
    <property type="component" value="Unassembled WGS sequence"/>
</dbReference>
<dbReference type="EMBL" id="FMID01000046">
    <property type="protein sequence ID" value="SCL76087.1"/>
    <property type="molecule type" value="Genomic_DNA"/>
</dbReference>
<gene>
    <name evidence="3" type="ORF">L21_2008</name>
</gene>
<dbReference type="STRING" id="118126.L21_2008"/>
<keyword evidence="2" id="KW-0472">Membrane</keyword>
<evidence type="ECO:0000313" key="3">
    <source>
        <dbReference type="EMBL" id="SCL76087.1"/>
    </source>
</evidence>
<evidence type="ECO:0000313" key="4">
    <source>
        <dbReference type="Proteomes" id="UP000184671"/>
    </source>
</evidence>
<dbReference type="AlphaFoldDB" id="A0A1M4MMK6"/>
<feature type="transmembrane region" description="Helical" evidence="2">
    <location>
        <begin position="39"/>
        <end position="61"/>
    </location>
</feature>
<keyword evidence="2" id="KW-0812">Transmembrane</keyword>
<feature type="region of interest" description="Disordered" evidence="1">
    <location>
        <begin position="125"/>
        <end position="150"/>
    </location>
</feature>
<keyword evidence="2" id="KW-1133">Transmembrane helix</keyword>
<feature type="transmembrane region" description="Helical" evidence="2">
    <location>
        <begin position="12"/>
        <end position="33"/>
    </location>
</feature>
<name>A0A1M4MMK6_9EURY</name>
<reference evidence="3 4" key="1">
    <citation type="submission" date="2016-08" db="EMBL/GenBank/DDBJ databases">
        <authorList>
            <person name="Seilhamer J.J."/>
        </authorList>
    </citation>
    <scope>NUCLEOTIDE SEQUENCE [LARGE SCALE GENOMIC DNA]</scope>
    <source>
        <strain evidence="3">L21-II-0</strain>
    </source>
</reference>
<dbReference type="RefSeq" id="WP_074370317.1">
    <property type="nucleotide sequence ID" value="NZ_FMID01000046.1"/>
</dbReference>
<accession>A0A1M4MMK6</accession>
<proteinExistence type="predicted"/>
<organism evidence="3 4">
    <name type="scientific">Methanoculleus chikugoensis</name>
    <dbReference type="NCBI Taxonomy" id="118126"/>
    <lineage>
        <taxon>Archaea</taxon>
        <taxon>Methanobacteriati</taxon>
        <taxon>Methanobacteriota</taxon>
        <taxon>Stenosarchaea group</taxon>
        <taxon>Methanomicrobia</taxon>
        <taxon>Methanomicrobiales</taxon>
        <taxon>Methanomicrobiaceae</taxon>
        <taxon>Methanoculleus</taxon>
    </lineage>
</organism>
<dbReference type="OrthoDB" id="378915at2157"/>
<sequence length="150" mass="17200">MELGPNRNRDWIAWTAVAITVWLVMSIFVSLANPVVARWIWPGLFPVFILAYGYLTACYLVKRVKGWSEKYLDTLLEQQTFGNEGETQRIQAMVEHVGEMEKKVDRIKTMLVMDKDRGSRIEMQEGISANPSLSERTHESLIRGLPNDSL</sequence>